<dbReference type="SUPFAM" id="SSF53474">
    <property type="entry name" value="alpha/beta-Hydrolases"/>
    <property type="match status" value="1"/>
</dbReference>
<name>A0AAN9GP62_9CAEN</name>
<dbReference type="GO" id="GO:0008374">
    <property type="term" value="F:O-acyltransferase activity"/>
    <property type="evidence" value="ECO:0007669"/>
    <property type="project" value="InterPro"/>
</dbReference>
<dbReference type="GO" id="GO:0006629">
    <property type="term" value="P:lipid metabolic process"/>
    <property type="evidence" value="ECO:0007669"/>
    <property type="project" value="InterPro"/>
</dbReference>
<dbReference type="EMBL" id="JBAMIC010000001">
    <property type="protein sequence ID" value="KAK7114991.1"/>
    <property type="molecule type" value="Genomic_DNA"/>
</dbReference>
<gene>
    <name evidence="2" type="ORF">V1264_000946</name>
</gene>
<evidence type="ECO:0000256" key="1">
    <source>
        <dbReference type="SAM" id="SignalP"/>
    </source>
</evidence>
<evidence type="ECO:0000313" key="3">
    <source>
        <dbReference type="Proteomes" id="UP001374579"/>
    </source>
</evidence>
<sequence length="516" mass="58341">MMPFLLALFVLGCSVIHCGGVSKHPVILVPGLGASQLWHKKGKEPFYRSLWVYPHKTIFKLDSLVEDMKLNMNSSTGSTFDDRGHTVKACGFGNPKSLTGLVTSWNPFANPFPKMTSSDCDGEEFYEDDSDFDGMNKTFLKMLRNKKGANHVGHWLGAGLSLFDFCGSKIKDYLKKIAGIKNTWKNVHYFKDLIHTLEKKGYRANVDIKGAPYDFRKAPNELTEYYRSLKRLIEDTFSKNGNSKVVLVAHSNGNPVLLYFYNSVVTAEWKDKYIRAHVALGPPWAGATKTVKLMVSGDSVNIPFVKGKRLRPMQRSWPTVAWLMPSPSHGLWLWEEGEPLIKVDHYSYGVGDYRHLFDDLGYPDGYRLWQTVEREAVADLSKPPDVRELHVFYGINVPTAGHFVYTRTSFPDSDPKTVDERDGDGTVNRRSLEAFKKFRSSKFTNITHHAYPGKDHMDVLRDQRVLSFITNLVFSKEPALPPRHEKSRFPNAASCCGSGWQVPMLTVMVLGLVSTV</sequence>
<feature type="chain" id="PRO_5043019873" evidence="1">
    <location>
        <begin position="21"/>
        <end position="516"/>
    </location>
</feature>
<dbReference type="Gene3D" id="3.40.50.1820">
    <property type="entry name" value="alpha/beta hydrolase"/>
    <property type="match status" value="2"/>
</dbReference>
<proteinExistence type="predicted"/>
<keyword evidence="1" id="KW-0732">Signal</keyword>
<dbReference type="PANTHER" id="PTHR11440">
    <property type="entry name" value="LECITHIN-CHOLESTEROL ACYLTRANSFERASE-RELATED"/>
    <property type="match status" value="1"/>
</dbReference>
<evidence type="ECO:0000313" key="2">
    <source>
        <dbReference type="EMBL" id="KAK7114991.1"/>
    </source>
</evidence>
<accession>A0AAN9GP62</accession>
<dbReference type="Proteomes" id="UP001374579">
    <property type="component" value="Unassembled WGS sequence"/>
</dbReference>
<keyword evidence="3" id="KW-1185">Reference proteome</keyword>
<dbReference type="InterPro" id="IPR003386">
    <property type="entry name" value="LACT/PDAT_acylTrfase"/>
</dbReference>
<organism evidence="2 3">
    <name type="scientific">Littorina saxatilis</name>
    <dbReference type="NCBI Taxonomy" id="31220"/>
    <lineage>
        <taxon>Eukaryota</taxon>
        <taxon>Metazoa</taxon>
        <taxon>Spiralia</taxon>
        <taxon>Lophotrochozoa</taxon>
        <taxon>Mollusca</taxon>
        <taxon>Gastropoda</taxon>
        <taxon>Caenogastropoda</taxon>
        <taxon>Littorinimorpha</taxon>
        <taxon>Littorinoidea</taxon>
        <taxon>Littorinidae</taxon>
        <taxon>Littorina</taxon>
    </lineage>
</organism>
<dbReference type="Pfam" id="PF02450">
    <property type="entry name" value="LCAT"/>
    <property type="match status" value="2"/>
</dbReference>
<dbReference type="InterPro" id="IPR029058">
    <property type="entry name" value="AB_hydrolase_fold"/>
</dbReference>
<dbReference type="AlphaFoldDB" id="A0AAN9GP62"/>
<comment type="caution">
    <text evidence="2">The sequence shown here is derived from an EMBL/GenBank/DDBJ whole genome shotgun (WGS) entry which is preliminary data.</text>
</comment>
<feature type="signal peptide" evidence="1">
    <location>
        <begin position="1"/>
        <end position="20"/>
    </location>
</feature>
<protein>
    <submittedName>
        <fullName evidence="2">Uncharacterized protein</fullName>
    </submittedName>
</protein>
<reference evidence="2 3" key="1">
    <citation type="submission" date="2024-02" db="EMBL/GenBank/DDBJ databases">
        <title>Chromosome-scale genome assembly of the rough periwinkle Littorina saxatilis.</title>
        <authorList>
            <person name="De Jode A."/>
            <person name="Faria R."/>
            <person name="Formenti G."/>
            <person name="Sims Y."/>
            <person name="Smith T.P."/>
            <person name="Tracey A."/>
            <person name="Wood J.M.D."/>
            <person name="Zagrodzka Z.B."/>
            <person name="Johannesson K."/>
            <person name="Butlin R.K."/>
            <person name="Leder E.H."/>
        </authorList>
    </citation>
    <scope>NUCLEOTIDE SEQUENCE [LARGE SCALE GENOMIC DNA]</scope>
    <source>
        <strain evidence="2">Snail1</strain>
        <tissue evidence="2">Muscle</tissue>
    </source>
</reference>